<feature type="binding site" evidence="7">
    <location>
        <begin position="46"/>
        <end position="48"/>
    </location>
    <ligand>
        <name>5-amino-6-(D-ribitylamino)uracil</name>
        <dbReference type="ChEBI" id="CHEBI:15934"/>
    </ligand>
</feature>
<evidence type="ECO:0000313" key="9">
    <source>
        <dbReference type="Proteomes" id="UP000293719"/>
    </source>
</evidence>
<feature type="binding site" evidence="7">
    <location>
        <begin position="76"/>
        <end position="77"/>
    </location>
    <ligand>
        <name>(2S)-2-hydroxy-3-oxobutyl phosphate</name>
        <dbReference type="ChEBI" id="CHEBI:58830"/>
    </ligand>
</feature>
<dbReference type="HAMAP" id="MF_00178">
    <property type="entry name" value="Lumazine_synth"/>
    <property type="match status" value="1"/>
</dbReference>
<protein>
    <recommendedName>
        <fullName evidence="3 7">6,7-dimethyl-8-ribityllumazine synthase</fullName>
        <shortName evidence="7">DMRL synthase</shortName>
        <shortName evidence="7">LS</shortName>
        <shortName evidence="7">Lumazine synthase</shortName>
        <ecNumber evidence="3 7">2.5.1.78</ecNumber>
    </recommendedName>
</protein>
<reference evidence="8 9" key="1">
    <citation type="journal article" date="2017" name="Int. J. Syst. Evol. Microbiol.">
        <title>Roseitalea porphyridii gen. nov., sp. nov., isolated from a red alga, and reclassification of Hoeflea suaedae Chung et al. 2013 as Pseudohoeflea suaedae gen. nov., comb. nov.</title>
        <authorList>
            <person name="Hyeon J.W."/>
            <person name="Jeong S.E."/>
            <person name="Baek K."/>
            <person name="Jeon C.O."/>
        </authorList>
    </citation>
    <scope>NUCLEOTIDE SEQUENCE [LARGE SCALE GENOMIC DNA]</scope>
    <source>
        <strain evidence="8 9">MA7-20</strain>
    </source>
</reference>
<dbReference type="Pfam" id="PF00885">
    <property type="entry name" value="DMRL_synthase"/>
    <property type="match status" value="1"/>
</dbReference>
<organism evidence="8 9">
    <name type="scientific">Roseitalea porphyridii</name>
    <dbReference type="NCBI Taxonomy" id="1852022"/>
    <lineage>
        <taxon>Bacteria</taxon>
        <taxon>Pseudomonadati</taxon>
        <taxon>Pseudomonadota</taxon>
        <taxon>Alphaproteobacteria</taxon>
        <taxon>Hyphomicrobiales</taxon>
        <taxon>Ahrensiaceae</taxon>
        <taxon>Roseitalea</taxon>
    </lineage>
</organism>
<dbReference type="PANTHER" id="PTHR21058:SF0">
    <property type="entry name" value="6,7-DIMETHYL-8-RIBITYLLUMAZINE SYNTHASE"/>
    <property type="match status" value="1"/>
</dbReference>
<evidence type="ECO:0000256" key="4">
    <source>
        <dbReference type="ARBA" id="ARBA00022619"/>
    </source>
</evidence>
<dbReference type="OrthoDB" id="9809709at2"/>
<evidence type="ECO:0000256" key="1">
    <source>
        <dbReference type="ARBA" id="ARBA00004917"/>
    </source>
</evidence>
<dbReference type="NCBIfam" id="TIGR00114">
    <property type="entry name" value="lumazine-synth"/>
    <property type="match status" value="1"/>
</dbReference>
<feature type="active site" description="Proton donor" evidence="7">
    <location>
        <position position="79"/>
    </location>
</feature>
<feature type="binding site" evidence="7">
    <location>
        <begin position="71"/>
        <end position="73"/>
    </location>
    <ligand>
        <name>5-amino-6-(D-ribitylamino)uracil</name>
        <dbReference type="ChEBI" id="CHEBI:15934"/>
    </ligand>
</feature>
<dbReference type="InterPro" id="IPR034964">
    <property type="entry name" value="LS"/>
</dbReference>
<dbReference type="NCBIfam" id="NF000814">
    <property type="entry name" value="PRK00061.2-2"/>
    <property type="match status" value="1"/>
</dbReference>
<evidence type="ECO:0000313" key="8">
    <source>
        <dbReference type="EMBL" id="QBK30365.1"/>
    </source>
</evidence>
<evidence type="ECO:0000256" key="6">
    <source>
        <dbReference type="ARBA" id="ARBA00048785"/>
    </source>
</evidence>
<comment type="pathway">
    <text evidence="1 7">Cofactor biosynthesis; riboflavin biosynthesis; riboflavin from 2-hydroxy-3-oxobutyl phosphate and 5-amino-6-(D-ribitylamino)uracil: step 1/2.</text>
</comment>
<dbReference type="GO" id="GO:0009231">
    <property type="term" value="P:riboflavin biosynthetic process"/>
    <property type="evidence" value="ECO:0007669"/>
    <property type="project" value="UniProtKB-UniRule"/>
</dbReference>
<keyword evidence="9" id="KW-1185">Reference proteome</keyword>
<dbReference type="GO" id="GO:0005829">
    <property type="term" value="C:cytosol"/>
    <property type="evidence" value="ECO:0007669"/>
    <property type="project" value="TreeGrafter"/>
</dbReference>
<evidence type="ECO:0000256" key="3">
    <source>
        <dbReference type="ARBA" id="ARBA00012664"/>
    </source>
</evidence>
<dbReference type="InterPro" id="IPR036467">
    <property type="entry name" value="LS/RS_sf"/>
</dbReference>
<dbReference type="GO" id="GO:0000906">
    <property type="term" value="F:6,7-dimethyl-8-ribityllumazine synthase activity"/>
    <property type="evidence" value="ECO:0007669"/>
    <property type="project" value="UniProtKB-UniRule"/>
</dbReference>
<dbReference type="EC" id="2.5.1.78" evidence="3 7"/>
<keyword evidence="4 7" id="KW-0686">Riboflavin biosynthesis</keyword>
<dbReference type="SUPFAM" id="SSF52121">
    <property type="entry name" value="Lumazine synthase"/>
    <property type="match status" value="1"/>
</dbReference>
<feature type="binding site" evidence="7">
    <location>
        <position position="15"/>
    </location>
    <ligand>
        <name>5-amino-6-(D-ribitylamino)uracil</name>
        <dbReference type="ChEBI" id="CHEBI:15934"/>
    </ligand>
</feature>
<dbReference type="PANTHER" id="PTHR21058">
    <property type="entry name" value="6,7-DIMETHYL-8-RIBITYLLUMAZINE SYNTHASE DMRL SYNTHASE LUMAZINE SYNTHASE"/>
    <property type="match status" value="1"/>
</dbReference>
<evidence type="ECO:0000256" key="7">
    <source>
        <dbReference type="HAMAP-Rule" id="MF_00178"/>
    </source>
</evidence>
<name>A0A4P6UZX5_9HYPH</name>
<dbReference type="Gene3D" id="3.40.50.960">
    <property type="entry name" value="Lumazine/riboflavin synthase"/>
    <property type="match status" value="1"/>
</dbReference>
<feature type="binding site" evidence="7">
    <location>
        <position position="104"/>
    </location>
    <ligand>
        <name>5-amino-6-(D-ribitylamino)uracil</name>
        <dbReference type="ChEBI" id="CHEBI:15934"/>
    </ligand>
</feature>
<dbReference type="KEGG" id="rpod:E0E05_06975"/>
<dbReference type="AlphaFoldDB" id="A0A4P6UZX5"/>
<dbReference type="InterPro" id="IPR002180">
    <property type="entry name" value="LS/RS"/>
</dbReference>
<proteinExistence type="inferred from homology"/>
<dbReference type="Proteomes" id="UP000293719">
    <property type="component" value="Chromosome"/>
</dbReference>
<sequence>MSSDKPHILIVEARFYDDMSDALLDGARHALEAAGATFDVVTVPGALEIPAAIAFARAGRTIYDGYVALGMVIRGETYHFELVCNESARGLTDLAIADKLAIGNGIMTVENAEQGWARADRNRKDKGGAAARAALAMIGLRERLGTR</sequence>
<dbReference type="RefSeq" id="WP_131616063.1">
    <property type="nucleotide sequence ID" value="NZ_CP036532.1"/>
</dbReference>
<dbReference type="EMBL" id="CP036532">
    <property type="protein sequence ID" value="QBK30365.1"/>
    <property type="molecule type" value="Genomic_DNA"/>
</dbReference>
<dbReference type="GeneID" id="90767034"/>
<gene>
    <name evidence="7" type="primary">ribH</name>
    <name evidence="8" type="ORF">E0E05_06975</name>
</gene>
<dbReference type="GO" id="GO:0009349">
    <property type="term" value="C:riboflavin synthase complex"/>
    <property type="evidence" value="ECO:0007669"/>
    <property type="project" value="UniProtKB-UniRule"/>
</dbReference>
<comment type="function">
    <text evidence="7">Catalyzes the formation of 6,7-dimethyl-8-ribityllumazine by condensation of 5-amino-6-(D-ribitylamino)uracil with 3,4-dihydroxy-2-butanone 4-phosphate. This is the penultimate step in the biosynthesis of riboflavin.</text>
</comment>
<evidence type="ECO:0000256" key="5">
    <source>
        <dbReference type="ARBA" id="ARBA00022679"/>
    </source>
</evidence>
<keyword evidence="5 7" id="KW-0808">Transferase</keyword>
<comment type="catalytic activity">
    <reaction evidence="6 7">
        <text>(2S)-2-hydroxy-3-oxobutyl phosphate + 5-amino-6-(D-ribitylamino)uracil = 6,7-dimethyl-8-(1-D-ribityl)lumazine + phosphate + 2 H2O + H(+)</text>
        <dbReference type="Rhea" id="RHEA:26152"/>
        <dbReference type="ChEBI" id="CHEBI:15377"/>
        <dbReference type="ChEBI" id="CHEBI:15378"/>
        <dbReference type="ChEBI" id="CHEBI:15934"/>
        <dbReference type="ChEBI" id="CHEBI:43474"/>
        <dbReference type="ChEBI" id="CHEBI:58201"/>
        <dbReference type="ChEBI" id="CHEBI:58830"/>
        <dbReference type="EC" id="2.5.1.78"/>
    </reaction>
</comment>
<accession>A0A4P6UZX5</accession>
<dbReference type="UniPathway" id="UPA00275">
    <property type="reaction ID" value="UER00404"/>
</dbReference>
<dbReference type="CDD" id="cd09209">
    <property type="entry name" value="Lumazine_synthase-I"/>
    <property type="match status" value="1"/>
</dbReference>
<comment type="similarity">
    <text evidence="2 7">Belongs to the DMRL synthase family.</text>
</comment>
<evidence type="ECO:0000256" key="2">
    <source>
        <dbReference type="ARBA" id="ARBA00007424"/>
    </source>
</evidence>
<feature type="binding site" evidence="7">
    <location>
        <position position="118"/>
    </location>
    <ligand>
        <name>(2S)-2-hydroxy-3-oxobutyl phosphate</name>
        <dbReference type="ChEBI" id="CHEBI:58830"/>
    </ligand>
</feature>